<dbReference type="EMBL" id="VFJC01000002">
    <property type="protein sequence ID" value="KAB5587173.1"/>
    <property type="molecule type" value="Genomic_DNA"/>
</dbReference>
<dbReference type="GO" id="GO:0031666">
    <property type="term" value="P:positive regulation of lipopolysaccharide-mediated signaling pathway"/>
    <property type="evidence" value="ECO:0007669"/>
    <property type="project" value="TreeGrafter"/>
</dbReference>
<keyword evidence="1" id="KW-0732">Signal</keyword>
<dbReference type="GO" id="GO:0007399">
    <property type="term" value="P:nervous system development"/>
    <property type="evidence" value="ECO:0007669"/>
    <property type="project" value="UniProtKB-ARBA"/>
</dbReference>
<dbReference type="PANTHER" id="PTHR20838">
    <property type="entry name" value="LYMPHOCYTE ANTIGEN 86"/>
    <property type="match status" value="1"/>
</dbReference>
<comment type="caution">
    <text evidence="3">The sequence shown here is derived from an EMBL/GenBank/DDBJ whole genome shotgun (WGS) entry which is preliminary data.</text>
</comment>
<dbReference type="GO" id="GO:0045087">
    <property type="term" value="P:innate immune response"/>
    <property type="evidence" value="ECO:0007669"/>
    <property type="project" value="TreeGrafter"/>
</dbReference>
<evidence type="ECO:0000259" key="2">
    <source>
        <dbReference type="SMART" id="SM00737"/>
    </source>
</evidence>
<proteinExistence type="predicted"/>
<dbReference type="SUPFAM" id="SSF81296">
    <property type="entry name" value="E set domains"/>
    <property type="match status" value="1"/>
</dbReference>
<dbReference type="AlphaFoldDB" id="A0A5N5Q6N8"/>
<organism evidence="3 4">
    <name type="scientific">Pangasianodon hypophthalmus</name>
    <name type="common">Striped catfish</name>
    <name type="synonym">Helicophagus hypophthalmus</name>
    <dbReference type="NCBI Taxonomy" id="310915"/>
    <lineage>
        <taxon>Eukaryota</taxon>
        <taxon>Metazoa</taxon>
        <taxon>Chordata</taxon>
        <taxon>Craniata</taxon>
        <taxon>Vertebrata</taxon>
        <taxon>Euteleostomi</taxon>
        <taxon>Actinopterygii</taxon>
        <taxon>Neopterygii</taxon>
        <taxon>Teleostei</taxon>
        <taxon>Ostariophysi</taxon>
        <taxon>Siluriformes</taxon>
        <taxon>Pangasiidae</taxon>
        <taxon>Pangasianodon</taxon>
    </lineage>
</organism>
<sequence length="167" mass="19216">MIYKHIHFSMKLYIVVVILSMLQLSSGDTEEDYWPVHTACNSDKIQVIYRSCDPIQDVGFTLSSCSDIMTQPYVKVSFLLRQSIDELYLSLGLFHNGVFIVHYDEPLCLKNFPRFTFCGNRRGEMVTIQMFVPGLEHPLKGHYNFKVHCINQNGFQIGCVNATAIFH</sequence>
<dbReference type="PANTHER" id="PTHR20838:SF0">
    <property type="entry name" value="LYMPHOCYTE ANTIGEN 86"/>
    <property type="match status" value="1"/>
</dbReference>
<evidence type="ECO:0000313" key="4">
    <source>
        <dbReference type="Proteomes" id="UP000327468"/>
    </source>
</evidence>
<dbReference type="InterPro" id="IPR014756">
    <property type="entry name" value="Ig_E-set"/>
</dbReference>
<dbReference type="Proteomes" id="UP000327468">
    <property type="component" value="Chromosome 1"/>
</dbReference>
<name>A0A5N5Q6N8_PANHP</name>
<evidence type="ECO:0000256" key="1">
    <source>
        <dbReference type="SAM" id="SignalP"/>
    </source>
</evidence>
<protein>
    <recommendedName>
        <fullName evidence="2">MD-2-related lipid-recognition domain-containing protein</fullName>
    </recommendedName>
</protein>
<dbReference type="Gene3D" id="2.60.40.770">
    <property type="match status" value="1"/>
</dbReference>
<feature type="domain" description="MD-2-related lipid-recognition" evidence="2">
    <location>
        <begin position="49"/>
        <end position="164"/>
    </location>
</feature>
<reference evidence="3 4" key="1">
    <citation type="submission" date="2019-06" db="EMBL/GenBank/DDBJ databases">
        <title>A chromosome-scale genome assembly of the striped catfish, Pangasianodon hypophthalmus.</title>
        <authorList>
            <person name="Wen M."/>
            <person name="Zahm M."/>
            <person name="Roques C."/>
            <person name="Cabau C."/>
            <person name="Klopp C."/>
            <person name="Donnadieu C."/>
            <person name="Jouanno E."/>
            <person name="Avarre J.-C."/>
            <person name="Campet M."/>
            <person name="Ha T.T.T."/>
            <person name="Dugue R."/>
            <person name="Lampietro C."/>
            <person name="Louis A."/>
            <person name="Herpin A."/>
            <person name="Echchiki A."/>
            <person name="Berthelot C."/>
            <person name="Parey E."/>
            <person name="Roest-Crollius H."/>
            <person name="Braasch I."/>
            <person name="Postlethwait J."/>
            <person name="Bobe J."/>
            <person name="Montfort J."/>
            <person name="Bouchez O."/>
            <person name="Begum T."/>
            <person name="Schartl M."/>
            <person name="Guiguen Y."/>
        </authorList>
    </citation>
    <scope>NUCLEOTIDE SEQUENCE [LARGE SCALE GENOMIC DNA]</scope>
    <source>
        <strain evidence="3 4">Indonesia</strain>
        <tissue evidence="3">Blood</tissue>
    </source>
</reference>
<dbReference type="OrthoDB" id="9889383at2759"/>
<accession>A0A5N5Q6N8</accession>
<dbReference type="SMART" id="SM00737">
    <property type="entry name" value="ML"/>
    <property type="match status" value="1"/>
</dbReference>
<evidence type="ECO:0000313" key="3">
    <source>
        <dbReference type="EMBL" id="KAB5587173.1"/>
    </source>
</evidence>
<feature type="signal peptide" evidence="1">
    <location>
        <begin position="1"/>
        <end position="27"/>
    </location>
</feature>
<gene>
    <name evidence="3" type="ORF">PHYPO_G00009840</name>
</gene>
<keyword evidence="4" id="KW-1185">Reference proteome</keyword>
<dbReference type="InterPro" id="IPR003172">
    <property type="entry name" value="ML_dom"/>
</dbReference>
<feature type="chain" id="PRO_5024374242" description="MD-2-related lipid-recognition domain-containing protein" evidence="1">
    <location>
        <begin position="28"/>
        <end position="167"/>
    </location>
</feature>
<dbReference type="InterPro" id="IPR039945">
    <property type="entry name" value="LY86"/>
</dbReference>